<comment type="caution">
    <text evidence="1">The sequence shown here is derived from an EMBL/GenBank/DDBJ whole genome shotgun (WGS) entry which is preliminary data.</text>
</comment>
<dbReference type="AlphaFoldDB" id="A0AAE0BPC3"/>
<dbReference type="EMBL" id="LGRX02033977">
    <property type="protein sequence ID" value="KAK3239262.1"/>
    <property type="molecule type" value="Genomic_DNA"/>
</dbReference>
<gene>
    <name evidence="1" type="ORF">CYMTET_50796</name>
</gene>
<dbReference type="Proteomes" id="UP001190700">
    <property type="component" value="Unassembled WGS sequence"/>
</dbReference>
<accession>A0AAE0BPC3</accession>
<reference evidence="1 2" key="1">
    <citation type="journal article" date="2015" name="Genome Biol. Evol.">
        <title>Comparative Genomics of a Bacterivorous Green Alga Reveals Evolutionary Causalities and Consequences of Phago-Mixotrophic Mode of Nutrition.</title>
        <authorList>
            <person name="Burns J.A."/>
            <person name="Paasch A."/>
            <person name="Narechania A."/>
            <person name="Kim E."/>
        </authorList>
    </citation>
    <scope>NUCLEOTIDE SEQUENCE [LARGE SCALE GENOMIC DNA]</scope>
    <source>
        <strain evidence="1 2">PLY_AMNH</strain>
    </source>
</reference>
<proteinExistence type="predicted"/>
<sequence>MSLGGEVYTSAMYTRAVKRVSYHVSILDHGSGDLPTGVEAPFGRPYAKVMAYYLVTDPSQVPICHLARMLAYREVEDAYYKKQGITVVDKHDSVELILPCTYIGPKALFFEPTDGNGNHYHVVHLLREVRTGSY</sequence>
<evidence type="ECO:0000313" key="2">
    <source>
        <dbReference type="Proteomes" id="UP001190700"/>
    </source>
</evidence>
<keyword evidence="2" id="KW-1185">Reference proteome</keyword>
<name>A0AAE0BPC3_9CHLO</name>
<organism evidence="1 2">
    <name type="scientific">Cymbomonas tetramitiformis</name>
    <dbReference type="NCBI Taxonomy" id="36881"/>
    <lineage>
        <taxon>Eukaryota</taxon>
        <taxon>Viridiplantae</taxon>
        <taxon>Chlorophyta</taxon>
        <taxon>Pyramimonadophyceae</taxon>
        <taxon>Pyramimonadales</taxon>
        <taxon>Pyramimonadaceae</taxon>
        <taxon>Cymbomonas</taxon>
    </lineage>
</organism>
<protein>
    <submittedName>
        <fullName evidence="1">Uncharacterized protein</fullName>
    </submittedName>
</protein>
<evidence type="ECO:0000313" key="1">
    <source>
        <dbReference type="EMBL" id="KAK3239262.1"/>
    </source>
</evidence>